<dbReference type="Pfam" id="PF09979">
    <property type="entry name" value="DUF2213"/>
    <property type="match status" value="1"/>
</dbReference>
<sequence>MRIGKANQLLAYQDEQMKDGVRYEIIRPQQLFHRDSIDSAKMGVITLDHPDELISPETARQHIQGSTGHSVVIDGDFLGIVGTLFSKDAISAVESGEYPEISPAYLTDWMDGDGTKENPYHQLPRKHNHFALVKRGRHGSEVRSYTDAVDDALVDRLLRDGEISNPLTSVVVPRKTMKITLGNKSYEVEGDDAKALADAISSMVKDHADMKKKHMAMDGENKVLTADLKKYKAKADSLETSPKLDAKEVQQYVASEVKDRLDCWSRILPHMDADFEPDFSASSTDVKRLWIAKHRADMAADPNFQDDGFIEGAWRAIAPELSEQSRQDAADDDGEQEKISSGLKGMLAQLEKTRQDAADSTKEDPIAKARADAAKQYSEAWSN</sequence>
<dbReference type="AlphaFoldDB" id="A0A6M0SDU2"/>
<proteinExistence type="predicted"/>
<feature type="region of interest" description="Disordered" evidence="1">
    <location>
        <begin position="322"/>
        <end position="383"/>
    </location>
</feature>
<evidence type="ECO:0000256" key="1">
    <source>
        <dbReference type="SAM" id="MobiDB-lite"/>
    </source>
</evidence>
<gene>
    <name evidence="2" type="ORF">D0962_28470</name>
</gene>
<dbReference type="InterPro" id="IPR016913">
    <property type="entry name" value="UCP029215"/>
</dbReference>
<accession>A0A6M0SDU2</accession>
<comment type="caution">
    <text evidence="2">The sequence shown here is derived from an EMBL/GenBank/DDBJ whole genome shotgun (WGS) entry which is preliminary data.</text>
</comment>
<dbReference type="Proteomes" id="UP000473574">
    <property type="component" value="Unassembled WGS sequence"/>
</dbReference>
<organism evidence="2 3">
    <name type="scientific">Adonisia turfae CCMR0082</name>
    <dbReference type="NCBI Taxonomy" id="2304604"/>
    <lineage>
        <taxon>Bacteria</taxon>
        <taxon>Bacillati</taxon>
        <taxon>Cyanobacteriota</taxon>
        <taxon>Adonisia</taxon>
        <taxon>Adonisia turfae</taxon>
    </lineage>
</organism>
<evidence type="ECO:0000313" key="3">
    <source>
        <dbReference type="Proteomes" id="UP000473574"/>
    </source>
</evidence>
<evidence type="ECO:0000313" key="2">
    <source>
        <dbReference type="EMBL" id="NEZ66648.1"/>
    </source>
</evidence>
<name>A0A6M0SDU2_9CYAN</name>
<feature type="compositionally biased region" description="Basic and acidic residues" evidence="1">
    <location>
        <begin position="351"/>
        <end position="373"/>
    </location>
</feature>
<reference evidence="2 3" key="1">
    <citation type="journal article" date="2020" name="Microb. Ecol.">
        <title>Ecogenomics of the Marine Benthic Filamentous Cyanobacterium Adonisia.</title>
        <authorList>
            <person name="Walter J.M."/>
            <person name="Coutinho F.H."/>
            <person name="Leomil L."/>
            <person name="Hargreaves P.I."/>
            <person name="Campeao M.E."/>
            <person name="Vieira V.V."/>
            <person name="Silva B.S."/>
            <person name="Fistarol G.O."/>
            <person name="Salomon P.S."/>
            <person name="Sawabe T."/>
            <person name="Mino S."/>
            <person name="Hosokawa M."/>
            <person name="Miyashita H."/>
            <person name="Maruyama F."/>
            <person name="van Verk M.C."/>
            <person name="Dutilh B.E."/>
            <person name="Thompson C.C."/>
            <person name="Thompson F.L."/>
        </authorList>
    </citation>
    <scope>NUCLEOTIDE SEQUENCE [LARGE SCALE GENOMIC DNA]</scope>
    <source>
        <strain evidence="2 3">CCMR0082</strain>
    </source>
</reference>
<dbReference type="EMBL" id="QZCE01000002">
    <property type="protein sequence ID" value="NEZ66648.1"/>
    <property type="molecule type" value="Genomic_DNA"/>
</dbReference>
<protein>
    <submittedName>
        <fullName evidence="2">DUF2213 domain-containing protein</fullName>
    </submittedName>
</protein>